<evidence type="ECO:0000313" key="1">
    <source>
        <dbReference type="EMBL" id="CUS39948.1"/>
    </source>
</evidence>
<dbReference type="EMBL" id="CZPZ01000036">
    <property type="protein sequence ID" value="CUS39948.1"/>
    <property type="molecule type" value="Genomic_DNA"/>
</dbReference>
<sequence length="84" mass="9782">MAGGESGKGLYDHLYRRFFEQRDSHDGYSFQEAPGGSAPTPAVTFAQKLRWWIWNRGQRRKKILAERDRLQREILQIKKSGSSQ</sequence>
<name>A0A0S4LR30_9BACT</name>
<accession>A0A0S4LR30</accession>
<gene>
    <name evidence="1" type="ORF">COMA2_90127</name>
</gene>
<reference evidence="2" key="1">
    <citation type="submission" date="2015-10" db="EMBL/GenBank/DDBJ databases">
        <authorList>
            <person name="Luecker S."/>
            <person name="Luecker S."/>
        </authorList>
    </citation>
    <scope>NUCLEOTIDE SEQUENCE [LARGE SCALE GENOMIC DNA]</scope>
</reference>
<evidence type="ECO:0000313" key="2">
    <source>
        <dbReference type="Proteomes" id="UP000198736"/>
    </source>
</evidence>
<keyword evidence="2" id="KW-1185">Reference proteome</keyword>
<protein>
    <submittedName>
        <fullName evidence="1">Uncharacterized protein</fullName>
    </submittedName>
</protein>
<dbReference type="OrthoDB" id="9801881at2"/>
<dbReference type="AlphaFoldDB" id="A0A0S4LR30"/>
<dbReference type="RefSeq" id="WP_090902468.1">
    <property type="nucleotide sequence ID" value="NZ_CZPZ01000036.1"/>
</dbReference>
<organism evidence="1 2">
    <name type="scientific">Candidatus Nitrospira nitrificans</name>
    <dbReference type="NCBI Taxonomy" id="1742973"/>
    <lineage>
        <taxon>Bacteria</taxon>
        <taxon>Pseudomonadati</taxon>
        <taxon>Nitrospirota</taxon>
        <taxon>Nitrospiria</taxon>
        <taxon>Nitrospirales</taxon>
        <taxon>Nitrospiraceae</taxon>
        <taxon>Nitrospira</taxon>
    </lineage>
</organism>
<proteinExistence type="predicted"/>
<dbReference type="STRING" id="1742973.COMA2_90127"/>
<dbReference type="Proteomes" id="UP000198736">
    <property type="component" value="Unassembled WGS sequence"/>
</dbReference>